<dbReference type="InterPro" id="IPR027417">
    <property type="entry name" value="P-loop_NTPase"/>
</dbReference>
<proteinExistence type="inferred from homology"/>
<dbReference type="GO" id="GO:0009378">
    <property type="term" value="F:four-way junction helicase activity"/>
    <property type="evidence" value="ECO:0007669"/>
    <property type="project" value="TreeGrafter"/>
</dbReference>
<dbReference type="Proteomes" id="UP000297245">
    <property type="component" value="Unassembled WGS sequence"/>
</dbReference>
<evidence type="ECO:0000256" key="4">
    <source>
        <dbReference type="ARBA" id="ARBA00034617"/>
    </source>
</evidence>
<evidence type="ECO:0000256" key="1">
    <source>
        <dbReference type="ARBA" id="ARBA00005446"/>
    </source>
</evidence>
<evidence type="ECO:0000256" key="2">
    <source>
        <dbReference type="ARBA" id="ARBA00023125"/>
    </source>
</evidence>
<dbReference type="AlphaFoldDB" id="A0A4S8KLA4"/>
<organism evidence="7 8">
    <name type="scientific">Dendrothele bispora (strain CBS 962.96)</name>
    <dbReference type="NCBI Taxonomy" id="1314807"/>
    <lineage>
        <taxon>Eukaryota</taxon>
        <taxon>Fungi</taxon>
        <taxon>Dikarya</taxon>
        <taxon>Basidiomycota</taxon>
        <taxon>Agaricomycotina</taxon>
        <taxon>Agaricomycetes</taxon>
        <taxon>Agaricomycetidae</taxon>
        <taxon>Agaricales</taxon>
        <taxon>Agaricales incertae sedis</taxon>
        <taxon>Dendrothele</taxon>
    </lineage>
</organism>
<gene>
    <name evidence="7" type="ORF">K435DRAFT_879903</name>
</gene>
<dbReference type="GO" id="GO:0005694">
    <property type="term" value="C:chromosome"/>
    <property type="evidence" value="ECO:0007669"/>
    <property type="project" value="TreeGrafter"/>
</dbReference>
<dbReference type="GO" id="GO:0005737">
    <property type="term" value="C:cytoplasm"/>
    <property type="evidence" value="ECO:0007669"/>
    <property type="project" value="TreeGrafter"/>
</dbReference>
<evidence type="ECO:0000256" key="5">
    <source>
        <dbReference type="ARBA" id="ARBA00034808"/>
    </source>
</evidence>
<dbReference type="Pfam" id="PF00270">
    <property type="entry name" value="DEAD"/>
    <property type="match status" value="1"/>
</dbReference>
<dbReference type="InterPro" id="IPR011545">
    <property type="entry name" value="DEAD/DEAH_box_helicase_dom"/>
</dbReference>
<name>A0A4S8KLA4_DENBC</name>
<evidence type="ECO:0000259" key="6">
    <source>
        <dbReference type="PROSITE" id="PS51192"/>
    </source>
</evidence>
<dbReference type="OrthoDB" id="5952536at2759"/>
<evidence type="ECO:0000313" key="8">
    <source>
        <dbReference type="Proteomes" id="UP000297245"/>
    </source>
</evidence>
<dbReference type="PANTHER" id="PTHR13710">
    <property type="entry name" value="DNA HELICASE RECQ FAMILY MEMBER"/>
    <property type="match status" value="1"/>
</dbReference>
<comment type="catalytic activity">
    <reaction evidence="4">
        <text>Couples ATP hydrolysis with the unwinding of duplex DNA by translocating in the 3'-5' direction.</text>
        <dbReference type="EC" id="5.6.2.4"/>
    </reaction>
</comment>
<protein>
    <recommendedName>
        <fullName evidence="5">DNA 3'-5' helicase</fullName>
        <ecNumber evidence="5">5.6.2.4</ecNumber>
    </recommendedName>
</protein>
<evidence type="ECO:0000313" key="7">
    <source>
        <dbReference type="EMBL" id="THU75978.1"/>
    </source>
</evidence>
<keyword evidence="2" id="KW-0238">DNA-binding</keyword>
<dbReference type="GO" id="GO:0005524">
    <property type="term" value="F:ATP binding"/>
    <property type="evidence" value="ECO:0007669"/>
    <property type="project" value="InterPro"/>
</dbReference>
<dbReference type="EMBL" id="ML181314">
    <property type="protein sequence ID" value="THU75978.1"/>
    <property type="molecule type" value="Genomic_DNA"/>
</dbReference>
<dbReference type="InterPro" id="IPR014001">
    <property type="entry name" value="Helicase_ATP-bd"/>
</dbReference>
<dbReference type="Gene3D" id="3.40.50.300">
    <property type="entry name" value="P-loop containing nucleotide triphosphate hydrolases"/>
    <property type="match status" value="1"/>
</dbReference>
<dbReference type="GO" id="GO:0003677">
    <property type="term" value="F:DNA binding"/>
    <property type="evidence" value="ECO:0007669"/>
    <property type="project" value="UniProtKB-KW"/>
</dbReference>
<dbReference type="SUPFAM" id="SSF52540">
    <property type="entry name" value="P-loop containing nucleoside triphosphate hydrolases"/>
    <property type="match status" value="1"/>
</dbReference>
<dbReference type="SMART" id="SM00487">
    <property type="entry name" value="DEXDc"/>
    <property type="match status" value="1"/>
</dbReference>
<dbReference type="GO" id="GO:0043138">
    <property type="term" value="F:3'-5' DNA helicase activity"/>
    <property type="evidence" value="ECO:0007669"/>
    <property type="project" value="UniProtKB-EC"/>
</dbReference>
<dbReference type="PROSITE" id="PS51192">
    <property type="entry name" value="HELICASE_ATP_BIND_1"/>
    <property type="match status" value="1"/>
</dbReference>
<keyword evidence="8" id="KW-1185">Reference proteome</keyword>
<feature type="domain" description="Helicase ATP-binding" evidence="6">
    <location>
        <begin position="46"/>
        <end position="229"/>
    </location>
</feature>
<sequence length="321" mass="37001">MNLLPWAFIEDLNSEFKKMYCYQLCLVCWNATHKTQCPKLLQLEFACAILMRRDIFLEAGTGFGKTLASVLPQMLNDAINDGVTIIISPLKRLQLSQAESIFKKYGLCAVVMNVYDFSKNGGPGCADIFIVTPEQFFRNPQGHDSRFGKIVRKHIFRRRIRLTVVDEAQFIHTYGLPHYGMKAFRDAYGQLNDIKVLFGPAIPWAAMTATATYHILKTIEKRVLRPSYLHLRTTSNLNRPNIMYTSHCVPGQIDRLENYTCFLSSPFDFKTQKQVLIFRDNMNAAVAIADYLDSLLPPEYRNRGIVRHYHSMMSKGYQHFY</sequence>
<dbReference type="GO" id="GO:0000724">
    <property type="term" value="P:double-strand break repair via homologous recombination"/>
    <property type="evidence" value="ECO:0007669"/>
    <property type="project" value="TreeGrafter"/>
</dbReference>
<comment type="similarity">
    <text evidence="1">Belongs to the helicase family. RecQ subfamily.</text>
</comment>
<evidence type="ECO:0000256" key="3">
    <source>
        <dbReference type="ARBA" id="ARBA00023235"/>
    </source>
</evidence>
<accession>A0A4S8KLA4</accession>
<reference evidence="7 8" key="1">
    <citation type="journal article" date="2019" name="Nat. Ecol. Evol.">
        <title>Megaphylogeny resolves global patterns of mushroom evolution.</title>
        <authorList>
            <person name="Varga T."/>
            <person name="Krizsan K."/>
            <person name="Foldi C."/>
            <person name="Dima B."/>
            <person name="Sanchez-Garcia M."/>
            <person name="Sanchez-Ramirez S."/>
            <person name="Szollosi G.J."/>
            <person name="Szarkandi J.G."/>
            <person name="Papp V."/>
            <person name="Albert L."/>
            <person name="Andreopoulos W."/>
            <person name="Angelini C."/>
            <person name="Antonin V."/>
            <person name="Barry K.W."/>
            <person name="Bougher N.L."/>
            <person name="Buchanan P."/>
            <person name="Buyck B."/>
            <person name="Bense V."/>
            <person name="Catcheside P."/>
            <person name="Chovatia M."/>
            <person name="Cooper J."/>
            <person name="Damon W."/>
            <person name="Desjardin D."/>
            <person name="Finy P."/>
            <person name="Geml J."/>
            <person name="Haridas S."/>
            <person name="Hughes K."/>
            <person name="Justo A."/>
            <person name="Karasinski D."/>
            <person name="Kautmanova I."/>
            <person name="Kiss B."/>
            <person name="Kocsube S."/>
            <person name="Kotiranta H."/>
            <person name="LaButti K.M."/>
            <person name="Lechner B.E."/>
            <person name="Liimatainen K."/>
            <person name="Lipzen A."/>
            <person name="Lukacs Z."/>
            <person name="Mihaltcheva S."/>
            <person name="Morgado L.N."/>
            <person name="Niskanen T."/>
            <person name="Noordeloos M.E."/>
            <person name="Ohm R.A."/>
            <person name="Ortiz-Santana B."/>
            <person name="Ovrebo C."/>
            <person name="Racz N."/>
            <person name="Riley R."/>
            <person name="Savchenko A."/>
            <person name="Shiryaev A."/>
            <person name="Soop K."/>
            <person name="Spirin V."/>
            <person name="Szebenyi C."/>
            <person name="Tomsovsky M."/>
            <person name="Tulloss R.E."/>
            <person name="Uehling J."/>
            <person name="Grigoriev I.V."/>
            <person name="Vagvolgyi C."/>
            <person name="Papp T."/>
            <person name="Martin F.M."/>
            <person name="Miettinen O."/>
            <person name="Hibbett D.S."/>
            <person name="Nagy L.G."/>
        </authorList>
    </citation>
    <scope>NUCLEOTIDE SEQUENCE [LARGE SCALE GENOMIC DNA]</scope>
    <source>
        <strain evidence="7 8">CBS 962.96</strain>
    </source>
</reference>
<dbReference type="PANTHER" id="PTHR13710:SF105">
    <property type="entry name" value="ATP-DEPENDENT DNA HELICASE Q1"/>
    <property type="match status" value="1"/>
</dbReference>
<dbReference type="EC" id="5.6.2.4" evidence="5"/>
<keyword evidence="3" id="KW-0413">Isomerase</keyword>